<feature type="transmembrane region" description="Helical" evidence="8">
    <location>
        <begin position="132"/>
        <end position="156"/>
    </location>
</feature>
<evidence type="ECO:0000256" key="1">
    <source>
        <dbReference type="ARBA" id="ARBA00004651"/>
    </source>
</evidence>
<dbReference type="InterPro" id="IPR036259">
    <property type="entry name" value="MFS_trans_sf"/>
</dbReference>
<feature type="transmembrane region" description="Helical" evidence="8">
    <location>
        <begin position="496"/>
        <end position="516"/>
    </location>
</feature>
<dbReference type="STRING" id="709881.SAMN04489832_1164"/>
<feature type="transmembrane region" description="Helical" evidence="8">
    <location>
        <begin position="162"/>
        <end position="182"/>
    </location>
</feature>
<evidence type="ECO:0000256" key="4">
    <source>
        <dbReference type="ARBA" id="ARBA00022692"/>
    </source>
</evidence>
<dbReference type="EMBL" id="FSQT01000001">
    <property type="protein sequence ID" value="SIM64345.1"/>
    <property type="molecule type" value="Genomic_DNA"/>
</dbReference>
<dbReference type="InterPro" id="IPR010290">
    <property type="entry name" value="TM_effector"/>
</dbReference>
<keyword evidence="5 8" id="KW-1133">Transmembrane helix</keyword>
<dbReference type="Pfam" id="PF05977">
    <property type="entry name" value="MFS_3"/>
    <property type="match status" value="1"/>
</dbReference>
<proteinExistence type="predicted"/>
<dbReference type="Proteomes" id="UP000185124">
    <property type="component" value="Unassembled WGS sequence"/>
</dbReference>
<feature type="transmembrane region" description="Helical" evidence="8">
    <location>
        <begin position="260"/>
        <end position="283"/>
    </location>
</feature>
<dbReference type="Gene3D" id="1.20.1250.20">
    <property type="entry name" value="MFS general substrate transporter like domains"/>
    <property type="match status" value="1"/>
</dbReference>
<dbReference type="GO" id="GO:0005886">
    <property type="term" value="C:plasma membrane"/>
    <property type="evidence" value="ECO:0007669"/>
    <property type="project" value="UniProtKB-SubCell"/>
</dbReference>
<evidence type="ECO:0000256" key="8">
    <source>
        <dbReference type="SAM" id="Phobius"/>
    </source>
</evidence>
<evidence type="ECO:0000313" key="10">
    <source>
        <dbReference type="Proteomes" id="UP000185124"/>
    </source>
</evidence>
<dbReference type="PANTHER" id="PTHR23513:SF6">
    <property type="entry name" value="MAJOR FACILITATOR SUPERFAMILY ASSOCIATED DOMAIN-CONTAINING PROTEIN"/>
    <property type="match status" value="1"/>
</dbReference>
<name>A0A1N5UW71_9ACTN</name>
<evidence type="ECO:0000313" key="9">
    <source>
        <dbReference type="EMBL" id="SIM64345.1"/>
    </source>
</evidence>
<keyword evidence="4 8" id="KW-0812">Transmembrane</keyword>
<feature type="transmembrane region" description="Helical" evidence="8">
    <location>
        <begin position="431"/>
        <end position="450"/>
    </location>
</feature>
<feature type="transmembrane region" description="Helical" evidence="8">
    <location>
        <begin position="373"/>
        <end position="395"/>
    </location>
</feature>
<feature type="transmembrane region" description="Helical" evidence="8">
    <location>
        <begin position="344"/>
        <end position="367"/>
    </location>
</feature>
<evidence type="ECO:0000256" key="2">
    <source>
        <dbReference type="ARBA" id="ARBA00022448"/>
    </source>
</evidence>
<reference evidence="10" key="1">
    <citation type="submission" date="2016-12" db="EMBL/GenBank/DDBJ databases">
        <authorList>
            <person name="Varghese N."/>
            <person name="Submissions S."/>
        </authorList>
    </citation>
    <scope>NUCLEOTIDE SEQUENCE [LARGE SCALE GENOMIC DNA]</scope>
    <source>
        <strain evidence="10">DSM 45599</strain>
    </source>
</reference>
<feature type="transmembrane region" description="Helical" evidence="8">
    <location>
        <begin position="471"/>
        <end position="490"/>
    </location>
</feature>
<protein>
    <submittedName>
        <fullName evidence="9">Predicted arabinose efflux permease, MFS family</fullName>
    </submittedName>
</protein>
<feature type="region of interest" description="Disordered" evidence="7">
    <location>
        <begin position="73"/>
        <end position="100"/>
    </location>
</feature>
<accession>A0A1N5UW71</accession>
<dbReference type="PANTHER" id="PTHR23513">
    <property type="entry name" value="INTEGRAL MEMBRANE EFFLUX PROTEIN-RELATED"/>
    <property type="match status" value="1"/>
</dbReference>
<keyword evidence="6 8" id="KW-0472">Membrane</keyword>
<gene>
    <name evidence="9" type="ORF">SAMN04489832_1164</name>
</gene>
<evidence type="ECO:0000256" key="5">
    <source>
        <dbReference type="ARBA" id="ARBA00022989"/>
    </source>
</evidence>
<feature type="transmembrane region" description="Helical" evidence="8">
    <location>
        <begin position="289"/>
        <end position="314"/>
    </location>
</feature>
<keyword evidence="10" id="KW-1185">Reference proteome</keyword>
<comment type="subcellular location">
    <subcellularLocation>
        <location evidence="1">Cell membrane</location>
        <topology evidence="1">Multi-pass membrane protein</topology>
    </subcellularLocation>
</comment>
<organism evidence="9 10">
    <name type="scientific">Micromonospora cremea</name>
    <dbReference type="NCBI Taxonomy" id="709881"/>
    <lineage>
        <taxon>Bacteria</taxon>
        <taxon>Bacillati</taxon>
        <taxon>Actinomycetota</taxon>
        <taxon>Actinomycetes</taxon>
        <taxon>Micromonosporales</taxon>
        <taxon>Micromonosporaceae</taxon>
        <taxon>Micromonospora</taxon>
    </lineage>
</organism>
<keyword evidence="3" id="KW-1003">Cell membrane</keyword>
<evidence type="ECO:0000256" key="7">
    <source>
        <dbReference type="SAM" id="MobiDB-lite"/>
    </source>
</evidence>
<sequence length="539" mass="55706">MHHRQAAQPARCAGVGSRIGSPVSTSVLRLASSSGQPPLPSSCPLIARCISLSGEKPSCTNRTADRPCGSISKVTVDRRSSSREASSSAVQPKCSACSGPRISRGEPGGALVGSVPVTRDRDAGLGTRFARLWAASTLSALGSGLATVAAPLFVASRTDDPLVVAAASAVAWLPWLLFALPGGVLVDRMDRRRLMIVIDLVRVVALAVLAAAIMTGTAGVVLLYAVLFVVNTGEIVFRAASQAMLPTVVPRHRLERANGWLGGGTTLMHGMLAGPLGGLLFVLAASSPFLVNAVTYALSAVLVALIGGDFRAAATDVSARRTRSIRGEIVEGLRWLAHQRLLRTMAVLIGLLNVTLTAALAVLVLLADERLRLGSVGYGLLFTCMACGGVLGALLGDRLIAWSGATWTIRIGLLIEAGLHLALAASRSTVVVGFALFAFGVHSALWNIVANSLRQRLTPPALQGRVASTTLFVAAGGNCVGALLGGLLAARFGITAPYWVGLVVAIGVSAATWRVFTRAAVARAYADPPPAVPEPARAG</sequence>
<evidence type="ECO:0000256" key="3">
    <source>
        <dbReference type="ARBA" id="ARBA00022475"/>
    </source>
</evidence>
<dbReference type="AlphaFoldDB" id="A0A1N5UW71"/>
<dbReference type="SUPFAM" id="SSF103473">
    <property type="entry name" value="MFS general substrate transporter"/>
    <property type="match status" value="1"/>
</dbReference>
<dbReference type="CDD" id="cd06173">
    <property type="entry name" value="MFS_MefA_like"/>
    <property type="match status" value="1"/>
</dbReference>
<evidence type="ECO:0000256" key="6">
    <source>
        <dbReference type="ARBA" id="ARBA00023136"/>
    </source>
</evidence>
<keyword evidence="2" id="KW-0813">Transport</keyword>